<feature type="domain" description="Acyl-CoA oxidase/dehydrogenase middle" evidence="2">
    <location>
        <begin position="179"/>
        <end position="236"/>
    </location>
</feature>
<reference evidence="4" key="1">
    <citation type="journal article" date="2023" name="Mol. Biol. Evol.">
        <title>Third-Generation Sequencing Reveals the Adaptive Role of the Epigenome in Three Deep-Sea Polychaetes.</title>
        <authorList>
            <person name="Perez M."/>
            <person name="Aroh O."/>
            <person name="Sun Y."/>
            <person name="Lan Y."/>
            <person name="Juniper S.K."/>
            <person name="Young C.R."/>
            <person name="Angers B."/>
            <person name="Qian P.Y."/>
        </authorList>
    </citation>
    <scope>NUCLEOTIDE SEQUENCE</scope>
    <source>
        <strain evidence="4">P08H-3</strain>
    </source>
</reference>
<keyword evidence="5" id="KW-1185">Reference proteome</keyword>
<sequence>MWGTNSVDGLYLFSAVLQTELIMSAYRRFGVGRLLYPFNFKKFTTMRFFLSTTVRSREEANVYSDIAPDLERFGDRVSGDLLKLHHECEKNPPVLEQFNGWGERVDNIRMCDAWNKMKAVSAEEGLVAIAYEGKYGEHRHVVKSNNALFPKSLSGPAPIKLAFKHLTSRNPNEFWTSGQWMTERKGGSDVASGTETLAIPQSDGSYKLYGYKWFTSATDSDVAVTLARIVDHNGISIDNAFFKVISFMLVNKNIVNAVINVVAEITTCTCFLMYGYLCSVYIYIYIYIYIYVCMSIYIYIYIYFYLFILTYTHTLD</sequence>
<keyword evidence="1" id="KW-0472">Membrane</keyword>
<evidence type="ECO:0000313" key="5">
    <source>
        <dbReference type="Proteomes" id="UP001208570"/>
    </source>
</evidence>
<dbReference type="InterPro" id="IPR052904">
    <property type="entry name" value="Acyl-CoA_dehydrogenase-like"/>
</dbReference>
<evidence type="ECO:0000259" key="3">
    <source>
        <dbReference type="Pfam" id="PF18158"/>
    </source>
</evidence>
<evidence type="ECO:0000256" key="1">
    <source>
        <dbReference type="SAM" id="Phobius"/>
    </source>
</evidence>
<dbReference type="SUPFAM" id="SSF56645">
    <property type="entry name" value="Acyl-CoA dehydrogenase NM domain-like"/>
    <property type="match status" value="1"/>
</dbReference>
<evidence type="ECO:0000259" key="2">
    <source>
        <dbReference type="Pfam" id="PF02770"/>
    </source>
</evidence>
<feature type="transmembrane region" description="Helical" evidence="1">
    <location>
        <begin position="282"/>
        <end position="308"/>
    </location>
</feature>
<dbReference type="InterPro" id="IPR006091">
    <property type="entry name" value="Acyl-CoA_Oxase/DH_mid-dom"/>
</dbReference>
<protein>
    <submittedName>
        <fullName evidence="4">Uncharacterized protein</fullName>
    </submittedName>
</protein>
<feature type="domain" description="Adaptive response protein AidB N-terminal" evidence="3">
    <location>
        <begin position="66"/>
        <end position="144"/>
    </location>
</feature>
<dbReference type="AlphaFoldDB" id="A0AAD9KGU6"/>
<dbReference type="PANTHER" id="PTHR42707">
    <property type="entry name" value="ACYL-COA DEHYDROGENASE"/>
    <property type="match status" value="1"/>
</dbReference>
<keyword evidence="1" id="KW-0812">Transmembrane</keyword>
<keyword evidence="1" id="KW-1133">Transmembrane helix</keyword>
<dbReference type="Proteomes" id="UP001208570">
    <property type="component" value="Unassembled WGS sequence"/>
</dbReference>
<dbReference type="Pfam" id="PF02770">
    <property type="entry name" value="Acyl-CoA_dh_M"/>
    <property type="match status" value="1"/>
</dbReference>
<dbReference type="InterPro" id="IPR009100">
    <property type="entry name" value="AcylCoA_DH/oxidase_NM_dom_sf"/>
</dbReference>
<dbReference type="GO" id="GO:0003995">
    <property type="term" value="F:acyl-CoA dehydrogenase activity"/>
    <property type="evidence" value="ECO:0007669"/>
    <property type="project" value="TreeGrafter"/>
</dbReference>
<dbReference type="Gene3D" id="6.10.250.600">
    <property type="match status" value="1"/>
</dbReference>
<feature type="transmembrane region" description="Helical" evidence="1">
    <location>
        <begin position="254"/>
        <end position="276"/>
    </location>
</feature>
<dbReference type="InterPro" id="IPR041504">
    <property type="entry name" value="AidB_N"/>
</dbReference>
<dbReference type="Gene3D" id="2.40.110.20">
    <property type="match status" value="1"/>
</dbReference>
<dbReference type="EMBL" id="JAODUP010000002">
    <property type="protein sequence ID" value="KAK2170520.1"/>
    <property type="molecule type" value="Genomic_DNA"/>
</dbReference>
<proteinExistence type="predicted"/>
<name>A0AAD9KGU6_9ANNE</name>
<organism evidence="4 5">
    <name type="scientific">Paralvinella palmiformis</name>
    <dbReference type="NCBI Taxonomy" id="53620"/>
    <lineage>
        <taxon>Eukaryota</taxon>
        <taxon>Metazoa</taxon>
        <taxon>Spiralia</taxon>
        <taxon>Lophotrochozoa</taxon>
        <taxon>Annelida</taxon>
        <taxon>Polychaeta</taxon>
        <taxon>Sedentaria</taxon>
        <taxon>Canalipalpata</taxon>
        <taxon>Terebellida</taxon>
        <taxon>Terebelliformia</taxon>
        <taxon>Alvinellidae</taxon>
        <taxon>Paralvinella</taxon>
    </lineage>
</organism>
<dbReference type="Pfam" id="PF18158">
    <property type="entry name" value="AidB_N"/>
    <property type="match status" value="1"/>
</dbReference>
<gene>
    <name evidence="4" type="ORF">LSH36_2g02030</name>
</gene>
<evidence type="ECO:0000313" key="4">
    <source>
        <dbReference type="EMBL" id="KAK2170520.1"/>
    </source>
</evidence>
<comment type="caution">
    <text evidence="4">The sequence shown here is derived from an EMBL/GenBank/DDBJ whole genome shotgun (WGS) entry which is preliminary data.</text>
</comment>
<dbReference type="PANTHER" id="PTHR42707:SF2">
    <property type="entry name" value="ACD11 DEHYDROGENASE"/>
    <property type="match status" value="1"/>
</dbReference>
<accession>A0AAD9KGU6</accession>